<evidence type="ECO:0000313" key="3">
    <source>
        <dbReference type="Proteomes" id="UP001597400"/>
    </source>
</evidence>
<dbReference type="Gene3D" id="3.10.450.40">
    <property type="match status" value="1"/>
</dbReference>
<feature type="domain" description="IraD/Gp25-like" evidence="1">
    <location>
        <begin position="11"/>
        <end position="92"/>
    </location>
</feature>
<dbReference type="SUPFAM" id="SSF160719">
    <property type="entry name" value="gpW/gp25-like"/>
    <property type="match status" value="1"/>
</dbReference>
<comment type="caution">
    <text evidence="2">The sequence shown here is derived from an EMBL/GenBank/DDBJ whole genome shotgun (WGS) entry which is preliminary data.</text>
</comment>
<proteinExistence type="predicted"/>
<sequence>MSATTGRPLDGAEHLRQSVADILTTPLGTRVGRRDYGSELFGLVDQAMTPALRLRLFAATAMALLRWEPRLKLTAISLVADAAGTARLVIDGQRTDVTPAARTSLTVPLATA</sequence>
<dbReference type="Pfam" id="PF04965">
    <property type="entry name" value="GPW_gp25"/>
    <property type="match status" value="1"/>
</dbReference>
<protein>
    <submittedName>
        <fullName evidence="2">GPW/gp25 family protein</fullName>
    </submittedName>
</protein>
<accession>A0ABW4TWJ7</accession>
<dbReference type="EMBL" id="JBHUGS010000001">
    <property type="protein sequence ID" value="MFD1949906.1"/>
    <property type="molecule type" value="Genomic_DNA"/>
</dbReference>
<gene>
    <name evidence="2" type="ORF">ACFSGX_03870</name>
</gene>
<dbReference type="InterPro" id="IPR007048">
    <property type="entry name" value="IraD/Gp25-like"/>
</dbReference>
<organism evidence="2 3">
    <name type="scientific">Sphingomonas arantia</name>
    <dbReference type="NCBI Taxonomy" id="1460676"/>
    <lineage>
        <taxon>Bacteria</taxon>
        <taxon>Pseudomonadati</taxon>
        <taxon>Pseudomonadota</taxon>
        <taxon>Alphaproteobacteria</taxon>
        <taxon>Sphingomonadales</taxon>
        <taxon>Sphingomonadaceae</taxon>
        <taxon>Sphingomonas</taxon>
    </lineage>
</organism>
<evidence type="ECO:0000259" key="1">
    <source>
        <dbReference type="Pfam" id="PF04965"/>
    </source>
</evidence>
<reference evidence="3" key="1">
    <citation type="journal article" date="2019" name="Int. J. Syst. Evol. Microbiol.">
        <title>The Global Catalogue of Microorganisms (GCM) 10K type strain sequencing project: providing services to taxonomists for standard genome sequencing and annotation.</title>
        <authorList>
            <consortium name="The Broad Institute Genomics Platform"/>
            <consortium name="The Broad Institute Genome Sequencing Center for Infectious Disease"/>
            <person name="Wu L."/>
            <person name="Ma J."/>
        </authorList>
    </citation>
    <scope>NUCLEOTIDE SEQUENCE [LARGE SCALE GENOMIC DNA]</scope>
    <source>
        <strain evidence="3">CGMCC 1.12702</strain>
    </source>
</reference>
<keyword evidence="3" id="KW-1185">Reference proteome</keyword>
<dbReference type="Proteomes" id="UP001597400">
    <property type="component" value="Unassembled WGS sequence"/>
</dbReference>
<dbReference type="RefSeq" id="WP_380927615.1">
    <property type="nucleotide sequence ID" value="NZ_JBHUGS010000001.1"/>
</dbReference>
<evidence type="ECO:0000313" key="2">
    <source>
        <dbReference type="EMBL" id="MFD1949906.1"/>
    </source>
</evidence>
<name>A0ABW4TWJ7_9SPHN</name>